<protein>
    <submittedName>
        <fullName evidence="2">Uncharacterized protein</fullName>
    </submittedName>
</protein>
<evidence type="ECO:0000313" key="2">
    <source>
        <dbReference type="EMBL" id="KAL0118705.1"/>
    </source>
</evidence>
<evidence type="ECO:0000313" key="3">
    <source>
        <dbReference type="Proteomes" id="UP001430953"/>
    </source>
</evidence>
<keyword evidence="3" id="KW-1185">Reference proteome</keyword>
<proteinExistence type="predicted"/>
<feature type="region of interest" description="Disordered" evidence="1">
    <location>
        <begin position="186"/>
        <end position="212"/>
    </location>
</feature>
<comment type="caution">
    <text evidence="2">The sequence shown here is derived from an EMBL/GenBank/DDBJ whole genome shotgun (WGS) entry which is preliminary data.</text>
</comment>
<organism evidence="2 3">
    <name type="scientific">Cardiocondyla obscurior</name>
    <dbReference type="NCBI Taxonomy" id="286306"/>
    <lineage>
        <taxon>Eukaryota</taxon>
        <taxon>Metazoa</taxon>
        <taxon>Ecdysozoa</taxon>
        <taxon>Arthropoda</taxon>
        <taxon>Hexapoda</taxon>
        <taxon>Insecta</taxon>
        <taxon>Pterygota</taxon>
        <taxon>Neoptera</taxon>
        <taxon>Endopterygota</taxon>
        <taxon>Hymenoptera</taxon>
        <taxon>Apocrita</taxon>
        <taxon>Aculeata</taxon>
        <taxon>Formicoidea</taxon>
        <taxon>Formicidae</taxon>
        <taxon>Myrmicinae</taxon>
        <taxon>Cardiocondyla</taxon>
    </lineage>
</organism>
<name>A0AAW2FU35_9HYME</name>
<dbReference type="Proteomes" id="UP001430953">
    <property type="component" value="Unassembled WGS sequence"/>
</dbReference>
<dbReference type="AlphaFoldDB" id="A0AAW2FU35"/>
<accession>A0AAW2FU35</accession>
<sequence length="212" mass="23759">MILTSDQADLSDTRDVTLIENFRQKLSKSFSWIFFFFFFFSRNTRCPRDASGLALGARPRFRYAHTGRSRRVGRRGSVSSVLRRRFASPPPRFPTDRNESHKSRCQIAAAPTTVRVPLALAARSPLPLTSPVARASPRRASSRSRLFYTRFPLAPVNPRPPVSLPRSFAPFLSSASLSAPISPSARLTFFDRRRRRRGPPSAKRPEGNGATG</sequence>
<evidence type="ECO:0000256" key="1">
    <source>
        <dbReference type="SAM" id="MobiDB-lite"/>
    </source>
</evidence>
<reference evidence="2 3" key="1">
    <citation type="submission" date="2023-03" db="EMBL/GenBank/DDBJ databases">
        <title>High recombination rates correlate with genetic variation in Cardiocondyla obscurior ants.</title>
        <authorList>
            <person name="Errbii M."/>
        </authorList>
    </citation>
    <scope>NUCLEOTIDE SEQUENCE [LARGE SCALE GENOMIC DNA]</scope>
    <source>
        <strain evidence="2">Alpha-2009</strain>
        <tissue evidence="2">Whole body</tissue>
    </source>
</reference>
<dbReference type="EMBL" id="JADYXP020000008">
    <property type="protein sequence ID" value="KAL0118705.1"/>
    <property type="molecule type" value="Genomic_DNA"/>
</dbReference>
<gene>
    <name evidence="2" type="ORF">PUN28_009400</name>
</gene>